<accession>A0A5M6CZD7</accession>
<organism evidence="2 3">
    <name type="scientific">Roseiconus nitratireducens</name>
    <dbReference type="NCBI Taxonomy" id="2605748"/>
    <lineage>
        <taxon>Bacteria</taxon>
        <taxon>Pseudomonadati</taxon>
        <taxon>Planctomycetota</taxon>
        <taxon>Planctomycetia</taxon>
        <taxon>Pirellulales</taxon>
        <taxon>Pirellulaceae</taxon>
        <taxon>Roseiconus</taxon>
    </lineage>
</organism>
<comment type="caution">
    <text evidence="2">The sequence shown here is derived from an EMBL/GenBank/DDBJ whole genome shotgun (WGS) entry which is preliminary data.</text>
</comment>
<name>A0A5M6CZD7_9BACT</name>
<feature type="compositionally biased region" description="Low complexity" evidence="1">
    <location>
        <begin position="76"/>
        <end position="86"/>
    </location>
</feature>
<sequence>MHHPSRLNVASKVAAAATLSLIAGQLPSVLGQTVHRADQSTTVSTTHRAPRSTAGSGSTRGMAQNPFVEQLERKISASSDPSSRSSGPQVNPFTVTGPTRVNQFAVPNVPSPEPVETTPIKKQPPITPPADKPAIKPGAVQSNPLADSTSARQGTSVQLPPSAAEQYNLLALGEIGQHLDQTCPASQRSGSGAVGSAVRSIDSPQPGTATARVAEHAAPGSAVSAITLPPASAAPMVRRGTSAIELLPELPPPSDTASESEDANLPSPFKPDPLGRKAMEVEELLALQAAQQAVESPAKSVSPSTGQPSFAERFVGWAKQLGGSTSDPAQPPQHFQPPAAVGPTTNASQDGNQPRTARRVEQTSRSGGMLDRWFSDYH</sequence>
<feature type="region of interest" description="Disordered" evidence="1">
    <location>
        <begin position="181"/>
        <end position="210"/>
    </location>
</feature>
<reference evidence="2 3" key="1">
    <citation type="submission" date="2019-08" db="EMBL/GenBank/DDBJ databases">
        <authorList>
            <person name="Dhanesh K."/>
            <person name="Kumar G."/>
            <person name="Sasikala C."/>
            <person name="Venkata Ramana C."/>
        </authorList>
    </citation>
    <scope>NUCLEOTIDE SEQUENCE [LARGE SCALE GENOMIC DNA]</scope>
    <source>
        <strain evidence="2 3">JC645</strain>
    </source>
</reference>
<keyword evidence="3" id="KW-1185">Reference proteome</keyword>
<protein>
    <submittedName>
        <fullName evidence="2">Uncharacterized protein</fullName>
    </submittedName>
</protein>
<proteinExistence type="predicted"/>
<gene>
    <name evidence="2" type="ORF">FYK55_20965</name>
</gene>
<dbReference type="Proteomes" id="UP000324479">
    <property type="component" value="Unassembled WGS sequence"/>
</dbReference>
<evidence type="ECO:0000313" key="3">
    <source>
        <dbReference type="Proteomes" id="UP000324479"/>
    </source>
</evidence>
<feature type="compositionally biased region" description="Polar residues" evidence="1">
    <location>
        <begin position="140"/>
        <end position="159"/>
    </location>
</feature>
<feature type="region of interest" description="Disordered" evidence="1">
    <location>
        <begin position="296"/>
        <end position="378"/>
    </location>
</feature>
<feature type="compositionally biased region" description="Polar residues" evidence="1">
    <location>
        <begin position="39"/>
        <end position="62"/>
    </location>
</feature>
<evidence type="ECO:0000256" key="1">
    <source>
        <dbReference type="SAM" id="MobiDB-lite"/>
    </source>
</evidence>
<dbReference type="RefSeq" id="WP_150078491.1">
    <property type="nucleotide sequence ID" value="NZ_VWOX01000013.1"/>
</dbReference>
<feature type="region of interest" description="Disordered" evidence="1">
    <location>
        <begin position="246"/>
        <end position="274"/>
    </location>
</feature>
<dbReference type="AlphaFoldDB" id="A0A5M6CZD7"/>
<feature type="compositionally biased region" description="Polar residues" evidence="1">
    <location>
        <begin position="299"/>
        <end position="308"/>
    </location>
</feature>
<dbReference type="EMBL" id="VWOX01000013">
    <property type="protein sequence ID" value="KAA5540483.1"/>
    <property type="molecule type" value="Genomic_DNA"/>
</dbReference>
<evidence type="ECO:0000313" key="2">
    <source>
        <dbReference type="EMBL" id="KAA5540483.1"/>
    </source>
</evidence>
<feature type="compositionally biased region" description="Polar residues" evidence="1">
    <location>
        <begin position="87"/>
        <end position="102"/>
    </location>
</feature>
<feature type="compositionally biased region" description="Low complexity" evidence="1">
    <location>
        <begin position="185"/>
        <end position="200"/>
    </location>
</feature>
<feature type="region of interest" description="Disordered" evidence="1">
    <location>
        <begin position="37"/>
        <end position="160"/>
    </location>
</feature>
<feature type="compositionally biased region" description="Polar residues" evidence="1">
    <location>
        <begin position="343"/>
        <end position="355"/>
    </location>
</feature>